<dbReference type="FunFam" id="3.30.160.60:FF:000325">
    <property type="entry name" value="ZFP90 zinc finger protein"/>
    <property type="match status" value="1"/>
</dbReference>
<evidence type="ECO:0000259" key="11">
    <source>
        <dbReference type="PROSITE" id="PS50157"/>
    </source>
</evidence>
<dbReference type="PANTHER" id="PTHR24379:SF121">
    <property type="entry name" value="C2H2-TYPE DOMAIN-CONTAINING PROTEIN"/>
    <property type="match status" value="1"/>
</dbReference>
<evidence type="ECO:0000313" key="12">
    <source>
        <dbReference type="EMBL" id="KAG6460267.1"/>
    </source>
</evidence>
<dbReference type="GO" id="GO:0003677">
    <property type="term" value="F:DNA binding"/>
    <property type="evidence" value="ECO:0007669"/>
    <property type="project" value="UniProtKB-KW"/>
</dbReference>
<keyword evidence="4 10" id="KW-0863">Zinc-finger</keyword>
<keyword evidence="13" id="KW-1185">Reference proteome</keyword>
<feature type="domain" description="C2H2-type" evidence="11">
    <location>
        <begin position="270"/>
        <end position="298"/>
    </location>
</feature>
<keyword evidence="2" id="KW-0479">Metal-binding</keyword>
<name>A0A922CVU3_MANSE</name>
<feature type="domain" description="C2H2-type" evidence="11">
    <location>
        <begin position="327"/>
        <end position="354"/>
    </location>
</feature>
<evidence type="ECO:0000256" key="9">
    <source>
        <dbReference type="ARBA" id="ARBA00023242"/>
    </source>
</evidence>
<organism evidence="12 13">
    <name type="scientific">Manduca sexta</name>
    <name type="common">Tobacco hawkmoth</name>
    <name type="synonym">Tobacco hornworm</name>
    <dbReference type="NCBI Taxonomy" id="7130"/>
    <lineage>
        <taxon>Eukaryota</taxon>
        <taxon>Metazoa</taxon>
        <taxon>Ecdysozoa</taxon>
        <taxon>Arthropoda</taxon>
        <taxon>Hexapoda</taxon>
        <taxon>Insecta</taxon>
        <taxon>Pterygota</taxon>
        <taxon>Neoptera</taxon>
        <taxon>Endopterygota</taxon>
        <taxon>Lepidoptera</taxon>
        <taxon>Glossata</taxon>
        <taxon>Ditrysia</taxon>
        <taxon>Bombycoidea</taxon>
        <taxon>Sphingidae</taxon>
        <taxon>Sphinginae</taxon>
        <taxon>Sphingini</taxon>
        <taxon>Manduca</taxon>
    </lineage>
</organism>
<dbReference type="PROSITE" id="PS00028">
    <property type="entry name" value="ZINC_FINGER_C2H2_1"/>
    <property type="match status" value="7"/>
</dbReference>
<dbReference type="InterPro" id="IPR013087">
    <property type="entry name" value="Znf_C2H2_type"/>
</dbReference>
<evidence type="ECO:0000256" key="7">
    <source>
        <dbReference type="ARBA" id="ARBA00023125"/>
    </source>
</evidence>
<keyword evidence="7" id="KW-0238">DNA-binding</keyword>
<reference evidence="12" key="1">
    <citation type="journal article" date="2016" name="Insect Biochem. Mol. Biol.">
        <title>Multifaceted biological insights from a draft genome sequence of the tobacco hornworm moth, Manduca sexta.</title>
        <authorList>
            <person name="Kanost M.R."/>
            <person name="Arrese E.L."/>
            <person name="Cao X."/>
            <person name="Chen Y.R."/>
            <person name="Chellapilla S."/>
            <person name="Goldsmith M.R."/>
            <person name="Grosse-Wilde E."/>
            <person name="Heckel D.G."/>
            <person name="Herndon N."/>
            <person name="Jiang H."/>
            <person name="Papanicolaou A."/>
            <person name="Qu J."/>
            <person name="Soulages J.L."/>
            <person name="Vogel H."/>
            <person name="Walters J."/>
            <person name="Waterhouse R.M."/>
            <person name="Ahn S.J."/>
            <person name="Almeida F.C."/>
            <person name="An C."/>
            <person name="Aqrawi P."/>
            <person name="Bretschneider A."/>
            <person name="Bryant W.B."/>
            <person name="Bucks S."/>
            <person name="Chao H."/>
            <person name="Chevignon G."/>
            <person name="Christen J.M."/>
            <person name="Clarke D.F."/>
            <person name="Dittmer N.T."/>
            <person name="Ferguson L.C.F."/>
            <person name="Garavelou S."/>
            <person name="Gordon K.H.J."/>
            <person name="Gunaratna R.T."/>
            <person name="Han Y."/>
            <person name="Hauser F."/>
            <person name="He Y."/>
            <person name="Heidel-Fischer H."/>
            <person name="Hirsh A."/>
            <person name="Hu Y."/>
            <person name="Jiang H."/>
            <person name="Kalra D."/>
            <person name="Klinner C."/>
            <person name="Konig C."/>
            <person name="Kovar C."/>
            <person name="Kroll A.R."/>
            <person name="Kuwar S.S."/>
            <person name="Lee S.L."/>
            <person name="Lehman R."/>
            <person name="Li K."/>
            <person name="Li Z."/>
            <person name="Liang H."/>
            <person name="Lovelace S."/>
            <person name="Lu Z."/>
            <person name="Mansfield J.H."/>
            <person name="McCulloch K.J."/>
            <person name="Mathew T."/>
            <person name="Morton B."/>
            <person name="Muzny D.M."/>
            <person name="Neunemann D."/>
            <person name="Ongeri F."/>
            <person name="Pauchet Y."/>
            <person name="Pu L.L."/>
            <person name="Pyrousis I."/>
            <person name="Rao X.J."/>
            <person name="Redding A."/>
            <person name="Roesel C."/>
            <person name="Sanchez-Gracia A."/>
            <person name="Schaack S."/>
            <person name="Shukla A."/>
            <person name="Tetreau G."/>
            <person name="Wang Y."/>
            <person name="Xiong G.H."/>
            <person name="Traut W."/>
            <person name="Walsh T.K."/>
            <person name="Worley K.C."/>
            <person name="Wu D."/>
            <person name="Wu W."/>
            <person name="Wu Y.Q."/>
            <person name="Zhang X."/>
            <person name="Zou Z."/>
            <person name="Zucker H."/>
            <person name="Briscoe A.D."/>
            <person name="Burmester T."/>
            <person name="Clem R.J."/>
            <person name="Feyereisen R."/>
            <person name="Grimmelikhuijzen C.J.P."/>
            <person name="Hamodrakas S.J."/>
            <person name="Hansson B.S."/>
            <person name="Huguet E."/>
            <person name="Jermiin L.S."/>
            <person name="Lan Q."/>
            <person name="Lehman H.K."/>
            <person name="Lorenzen M."/>
            <person name="Merzendorfer H."/>
            <person name="Michalopoulos I."/>
            <person name="Morton D.B."/>
            <person name="Muthukrishnan S."/>
            <person name="Oakeshott J.G."/>
            <person name="Palmer W."/>
            <person name="Park Y."/>
            <person name="Passarelli A.L."/>
            <person name="Rozas J."/>
            <person name="Schwartz L.M."/>
            <person name="Smith W."/>
            <person name="Southgate A."/>
            <person name="Vilcinskas A."/>
            <person name="Vogt R."/>
            <person name="Wang P."/>
            <person name="Werren J."/>
            <person name="Yu X.Q."/>
            <person name="Zhou J.J."/>
            <person name="Brown S.J."/>
            <person name="Scherer S.E."/>
            <person name="Richards S."/>
            <person name="Blissard G.W."/>
        </authorList>
    </citation>
    <scope>NUCLEOTIDE SEQUENCE</scope>
</reference>
<proteinExistence type="predicted"/>
<gene>
    <name evidence="12" type="ORF">O3G_MSEX011885</name>
</gene>
<feature type="domain" description="C2H2-type" evidence="11">
    <location>
        <begin position="63"/>
        <end position="91"/>
    </location>
</feature>
<evidence type="ECO:0000256" key="5">
    <source>
        <dbReference type="ARBA" id="ARBA00022833"/>
    </source>
</evidence>
<feature type="domain" description="C2H2-type" evidence="11">
    <location>
        <begin position="185"/>
        <end position="213"/>
    </location>
</feature>
<evidence type="ECO:0000256" key="3">
    <source>
        <dbReference type="ARBA" id="ARBA00022737"/>
    </source>
</evidence>
<dbReference type="PANTHER" id="PTHR24379">
    <property type="entry name" value="KRAB AND ZINC FINGER DOMAIN-CONTAINING"/>
    <property type="match status" value="1"/>
</dbReference>
<dbReference type="GO" id="GO:0030674">
    <property type="term" value="F:protein-macromolecule adaptor activity"/>
    <property type="evidence" value="ECO:0007669"/>
    <property type="project" value="UniProtKB-ARBA"/>
</dbReference>
<protein>
    <recommendedName>
        <fullName evidence="11">C2H2-type domain-containing protein</fullName>
    </recommendedName>
</protein>
<dbReference type="SMART" id="SM00355">
    <property type="entry name" value="ZnF_C2H2"/>
    <property type="match status" value="10"/>
</dbReference>
<dbReference type="PROSITE" id="PS50157">
    <property type="entry name" value="ZINC_FINGER_C2H2_2"/>
    <property type="match status" value="8"/>
</dbReference>
<sequence>MNNSDNINVCIIVTERTHTKLPTKLPLLEEMSETRRKYELTKLLVIILENSTIMPFTWYCNKYTCFYCRCHFVESEKLKQHMREEHEDTKVTRIFRSLLGIYRVKLDITDISCKLCPKPMQSFDEFLDHISDQHDMQFNKEISRCIFTFKLRDDEMSCCECGEKFRFFSSLLKHAHKYHNKSGTFVCEFCGQGFVNKTNVDGHIRNVHLSKELNCDKCGKNFSNITALKTHIDREHTQRMKCPKCPEVLGSKYLKQRHLALVHDVKSYQFSCDQCPQVFTKNSSLVQHKSRVHLKEKTMTCEICGFKVFNKELLKRHMVKHDDTRPYECEFCKKAFQRKKTLELHIRIHTNDKRYVCKECGKAFVQVTSLKLHVRVHHPSTNEHESWS</sequence>
<dbReference type="Proteomes" id="UP000791440">
    <property type="component" value="Unassembled WGS sequence"/>
</dbReference>
<dbReference type="FunFam" id="3.30.160.60:FF:000688">
    <property type="entry name" value="zinc finger protein 197 isoform X1"/>
    <property type="match status" value="1"/>
</dbReference>
<dbReference type="GO" id="GO:0005634">
    <property type="term" value="C:nucleus"/>
    <property type="evidence" value="ECO:0007669"/>
    <property type="project" value="UniProtKB-SubCell"/>
</dbReference>
<feature type="domain" description="C2H2-type" evidence="11">
    <location>
        <begin position="355"/>
        <end position="377"/>
    </location>
</feature>
<accession>A0A922CVU3</accession>
<dbReference type="EMBL" id="JH668662">
    <property type="protein sequence ID" value="KAG6460267.1"/>
    <property type="molecule type" value="Genomic_DNA"/>
</dbReference>
<evidence type="ECO:0000256" key="6">
    <source>
        <dbReference type="ARBA" id="ARBA00023015"/>
    </source>
</evidence>
<feature type="domain" description="C2H2-type" evidence="11">
    <location>
        <begin position="156"/>
        <end position="184"/>
    </location>
</feature>
<keyword evidence="3" id="KW-0677">Repeat</keyword>
<keyword evidence="5" id="KW-0862">Zinc</keyword>
<dbReference type="AlphaFoldDB" id="A0A922CVU3"/>
<keyword evidence="9" id="KW-0539">Nucleus</keyword>
<feature type="domain" description="C2H2-type" evidence="11">
    <location>
        <begin position="213"/>
        <end position="241"/>
    </location>
</feature>
<evidence type="ECO:0000256" key="1">
    <source>
        <dbReference type="ARBA" id="ARBA00004123"/>
    </source>
</evidence>
<keyword evidence="6" id="KW-0805">Transcription regulation</keyword>
<dbReference type="GO" id="GO:0008270">
    <property type="term" value="F:zinc ion binding"/>
    <property type="evidence" value="ECO:0007669"/>
    <property type="project" value="UniProtKB-KW"/>
</dbReference>
<reference evidence="12" key="2">
    <citation type="submission" date="2020-12" db="EMBL/GenBank/DDBJ databases">
        <authorList>
            <person name="Kanost M."/>
        </authorList>
    </citation>
    <scope>NUCLEOTIDE SEQUENCE</scope>
</reference>
<feature type="domain" description="C2H2-type" evidence="11">
    <location>
        <begin position="299"/>
        <end position="326"/>
    </location>
</feature>
<evidence type="ECO:0000256" key="2">
    <source>
        <dbReference type="ARBA" id="ARBA00022723"/>
    </source>
</evidence>
<comment type="subcellular location">
    <subcellularLocation>
        <location evidence="1">Nucleus</location>
    </subcellularLocation>
</comment>
<keyword evidence="8" id="KW-0804">Transcription</keyword>
<evidence type="ECO:0000256" key="10">
    <source>
        <dbReference type="PROSITE-ProRule" id="PRU00042"/>
    </source>
</evidence>
<evidence type="ECO:0000313" key="13">
    <source>
        <dbReference type="Proteomes" id="UP000791440"/>
    </source>
</evidence>
<evidence type="ECO:0000256" key="4">
    <source>
        <dbReference type="ARBA" id="ARBA00022771"/>
    </source>
</evidence>
<comment type="caution">
    <text evidence="12">The sequence shown here is derived from an EMBL/GenBank/DDBJ whole genome shotgun (WGS) entry which is preliminary data.</text>
</comment>
<evidence type="ECO:0000256" key="8">
    <source>
        <dbReference type="ARBA" id="ARBA00023163"/>
    </source>
</evidence>
<dbReference type="Pfam" id="PF00096">
    <property type="entry name" value="zf-C2H2"/>
    <property type="match status" value="5"/>
</dbReference>